<evidence type="ECO:0000313" key="2">
    <source>
        <dbReference type="EMBL" id="MCZ4520472.1"/>
    </source>
</evidence>
<dbReference type="SUPFAM" id="SSF52266">
    <property type="entry name" value="SGNH hydrolase"/>
    <property type="match status" value="1"/>
</dbReference>
<dbReference type="Gene3D" id="2.60.120.260">
    <property type="entry name" value="Galactose-binding domain-like"/>
    <property type="match status" value="1"/>
</dbReference>
<gene>
    <name evidence="2" type="ORF">O4220_18325</name>
</gene>
<dbReference type="InterPro" id="IPR013830">
    <property type="entry name" value="SGNH_hydro"/>
</dbReference>
<comment type="caution">
    <text evidence="2">The sequence shown here is derived from an EMBL/GenBank/DDBJ whole genome shotgun (WGS) entry which is preliminary data.</text>
</comment>
<dbReference type="Gene3D" id="3.40.50.1110">
    <property type="entry name" value="SGNH hydrolase"/>
    <property type="match status" value="1"/>
</dbReference>
<sequence>MTATPITPDLLRGALDHEHTSNGVVPHRLPEWARERLPDVQFAMAQAHPSGVRLMFRTAAAHIELTVLPTKRVYLGLPARPDGAYDMVVNGEFRERAVAIGGDTIAIDLSTGAEELRPGSPSTMTFEPGDMGVEKSIQIWLPHNERVTLIELATDAPVEPDPAPSKPWLHYGSSISQGSNASGPSETFPALAASTLGLDLVNLGFAGSALLDPFVARVVRDTAADLISLEIGINLVNTDAMNLRAFVPAVEGFLDTIRDGHPTTPVIVVSPLYCAIHENTPGPGAFDPVALAVGEVRFIATGQPAAGKLTLSVVRSVLAEVVRRRSTTDPNLYYLDGLDLYGEDDFAELPLPDGLHPDAESHLRIGTRFGAAISAILPSESREGIDADLLNRFELRQSRQRAFGSSDNAHPSGRTNFP</sequence>
<proteinExistence type="predicted"/>
<evidence type="ECO:0000259" key="1">
    <source>
        <dbReference type="Pfam" id="PF14606"/>
    </source>
</evidence>
<dbReference type="EMBL" id="JAPWIJ010000007">
    <property type="protein sequence ID" value="MCZ4520472.1"/>
    <property type="molecule type" value="Genomic_DNA"/>
</dbReference>
<organism evidence="2 3">
    <name type="scientific">Rhodococcus ruber</name>
    <dbReference type="NCBI Taxonomy" id="1830"/>
    <lineage>
        <taxon>Bacteria</taxon>
        <taxon>Bacillati</taxon>
        <taxon>Actinomycetota</taxon>
        <taxon>Actinomycetes</taxon>
        <taxon>Mycobacteriales</taxon>
        <taxon>Nocardiaceae</taxon>
        <taxon>Rhodococcus</taxon>
    </lineage>
</organism>
<name>A0ABT4MHK4_9NOCA</name>
<accession>A0ABT4MHK4</accession>
<protein>
    <submittedName>
        <fullName evidence="2">GDSL-type esterase/lipase family protein</fullName>
    </submittedName>
</protein>
<dbReference type="Proteomes" id="UP001081071">
    <property type="component" value="Unassembled WGS sequence"/>
</dbReference>
<dbReference type="Pfam" id="PF14606">
    <property type="entry name" value="Lipase_GDSL_3"/>
    <property type="match status" value="1"/>
</dbReference>
<feature type="domain" description="SGNH hydrolase-type esterase" evidence="1">
    <location>
        <begin position="166"/>
        <end position="270"/>
    </location>
</feature>
<evidence type="ECO:0000313" key="3">
    <source>
        <dbReference type="Proteomes" id="UP001081071"/>
    </source>
</evidence>
<keyword evidence="3" id="KW-1185">Reference proteome</keyword>
<dbReference type="InterPro" id="IPR036514">
    <property type="entry name" value="SGNH_hydro_sf"/>
</dbReference>
<reference evidence="2" key="1">
    <citation type="submission" date="2022-12" db="EMBL/GenBank/DDBJ databases">
        <authorList>
            <person name="Krivoruchko A.V."/>
            <person name="Elkin A."/>
        </authorList>
    </citation>
    <scope>NUCLEOTIDE SEQUENCE</scope>
    <source>
        <strain evidence="2">IEGM 1391</strain>
    </source>
</reference>